<dbReference type="EMBL" id="QSRB01000001">
    <property type="protein sequence ID" value="RGK88036.1"/>
    <property type="molecule type" value="Genomic_DNA"/>
</dbReference>
<reference evidence="1 2" key="1">
    <citation type="submission" date="2018-08" db="EMBL/GenBank/DDBJ databases">
        <title>A genome reference for cultivated species of the human gut microbiota.</title>
        <authorList>
            <person name="Zou Y."/>
            <person name="Xue W."/>
            <person name="Luo G."/>
        </authorList>
    </citation>
    <scope>NUCLEOTIDE SEQUENCE [LARGE SCALE GENOMIC DNA]</scope>
    <source>
        <strain evidence="1 2">TF09-22</strain>
    </source>
</reference>
<protein>
    <submittedName>
        <fullName evidence="1">Uncharacterized protein</fullName>
    </submittedName>
</protein>
<dbReference type="Proteomes" id="UP000260874">
    <property type="component" value="Unassembled WGS sequence"/>
</dbReference>
<comment type="caution">
    <text evidence="1">The sequence shown here is derived from an EMBL/GenBank/DDBJ whole genome shotgun (WGS) entry which is preliminary data.</text>
</comment>
<organism evidence="1 2">
    <name type="scientific">Bacteroides uniformis</name>
    <dbReference type="NCBI Taxonomy" id="820"/>
    <lineage>
        <taxon>Bacteria</taxon>
        <taxon>Pseudomonadati</taxon>
        <taxon>Bacteroidota</taxon>
        <taxon>Bacteroidia</taxon>
        <taxon>Bacteroidales</taxon>
        <taxon>Bacteroidaceae</taxon>
        <taxon>Bacteroides</taxon>
    </lineage>
</organism>
<evidence type="ECO:0000313" key="1">
    <source>
        <dbReference type="EMBL" id="RGK88036.1"/>
    </source>
</evidence>
<gene>
    <name evidence="1" type="ORF">DXC91_00210</name>
</gene>
<sequence length="100" mass="11910">MTTTFVTVSFEFTDAHISVVDDGDMIDRFEEKCIKLCEIFDFEYKLDYKRIDCTPHWCFNITFLKSIITYQHYMNVLQAFAQEFQILITAAHEEVYECPI</sequence>
<proteinExistence type="predicted"/>
<evidence type="ECO:0000313" key="2">
    <source>
        <dbReference type="Proteomes" id="UP000260874"/>
    </source>
</evidence>
<dbReference type="AlphaFoldDB" id="A0A3E4Q6R7"/>
<accession>A0A3E4Q6R7</accession>
<name>A0A3E4Q6R7_BACUN</name>